<feature type="compositionally biased region" description="Polar residues" evidence="1">
    <location>
        <begin position="11"/>
        <end position="26"/>
    </location>
</feature>
<keyword evidence="3" id="KW-1185">Reference proteome</keyword>
<proteinExistence type="predicted"/>
<evidence type="ECO:0000313" key="2">
    <source>
        <dbReference type="EMBL" id="TTC59064.1"/>
    </source>
</evidence>
<organism evidence="2 3">
    <name type="scientific">Bagarius yarrelli</name>
    <name type="common">Goonch</name>
    <name type="synonym">Bagrus yarrelli</name>
    <dbReference type="NCBI Taxonomy" id="175774"/>
    <lineage>
        <taxon>Eukaryota</taxon>
        <taxon>Metazoa</taxon>
        <taxon>Chordata</taxon>
        <taxon>Craniata</taxon>
        <taxon>Vertebrata</taxon>
        <taxon>Euteleostomi</taxon>
        <taxon>Actinopterygii</taxon>
        <taxon>Neopterygii</taxon>
        <taxon>Teleostei</taxon>
        <taxon>Ostariophysi</taxon>
        <taxon>Siluriformes</taxon>
        <taxon>Sisoridae</taxon>
        <taxon>Sisorinae</taxon>
        <taxon>Bagarius</taxon>
    </lineage>
</organism>
<evidence type="ECO:0000313" key="3">
    <source>
        <dbReference type="Proteomes" id="UP000319801"/>
    </source>
</evidence>
<feature type="region of interest" description="Disordered" evidence="1">
    <location>
        <begin position="1"/>
        <end position="26"/>
    </location>
</feature>
<dbReference type="EMBL" id="VCAZ01000176">
    <property type="protein sequence ID" value="TTC59064.1"/>
    <property type="molecule type" value="Genomic_DNA"/>
</dbReference>
<dbReference type="AlphaFoldDB" id="A0A556V9Q5"/>
<protein>
    <submittedName>
        <fullName evidence="2">Uncharacterized protein</fullName>
    </submittedName>
</protein>
<gene>
    <name evidence="2" type="ORF">Baya_14669</name>
</gene>
<name>A0A556V9Q5_BAGYA</name>
<comment type="caution">
    <text evidence="2">The sequence shown here is derived from an EMBL/GenBank/DDBJ whole genome shotgun (WGS) entry which is preliminary data.</text>
</comment>
<evidence type="ECO:0000256" key="1">
    <source>
        <dbReference type="SAM" id="MobiDB-lite"/>
    </source>
</evidence>
<dbReference type="Proteomes" id="UP000319801">
    <property type="component" value="Unassembled WGS sequence"/>
</dbReference>
<sequence>MIGQHVPFTNKPLSQRANHGTESGMGQTNQIISFDANEKQNTYLSLASASGKLQIINYRFGCLVCLLRGQRFDPPKKHLKPLVCFQSSDLMERIKADIRHADPQCPAVTLGCKSSLKRPRVRFNAYNDSSF</sequence>
<accession>A0A556V9Q5</accession>
<reference evidence="2 3" key="1">
    <citation type="journal article" date="2019" name="Genome Biol. Evol.">
        <title>Whole-Genome Sequencing of the Giant Devil Catfish, Bagarius yarrelli.</title>
        <authorList>
            <person name="Jiang W."/>
            <person name="Lv Y."/>
            <person name="Cheng L."/>
            <person name="Yang K."/>
            <person name="Chao B."/>
            <person name="Wang X."/>
            <person name="Li Y."/>
            <person name="Pan X."/>
            <person name="You X."/>
            <person name="Zhang Y."/>
            <person name="Yang J."/>
            <person name="Li J."/>
            <person name="Zhang X."/>
            <person name="Liu S."/>
            <person name="Sun C."/>
            <person name="Yang J."/>
            <person name="Shi Q."/>
        </authorList>
    </citation>
    <scope>NUCLEOTIDE SEQUENCE [LARGE SCALE GENOMIC DNA]</scope>
    <source>
        <strain evidence="2">JWS20170419001</strain>
        <tissue evidence="2">Muscle</tissue>
    </source>
</reference>